<name>A0A1C6V1D6_9ACTN</name>
<evidence type="ECO:0000313" key="2">
    <source>
        <dbReference type="EMBL" id="SCL60106.1"/>
    </source>
</evidence>
<dbReference type="Proteomes" id="UP000199001">
    <property type="component" value="Unassembled WGS sequence"/>
</dbReference>
<accession>A0A1C6V1D6</accession>
<organism evidence="2 3">
    <name type="scientific">Micromonospora citrea</name>
    <dbReference type="NCBI Taxonomy" id="47855"/>
    <lineage>
        <taxon>Bacteria</taxon>
        <taxon>Bacillati</taxon>
        <taxon>Actinomycetota</taxon>
        <taxon>Actinomycetes</taxon>
        <taxon>Micromonosporales</taxon>
        <taxon>Micromonosporaceae</taxon>
        <taxon>Micromonospora</taxon>
    </lineage>
</organism>
<gene>
    <name evidence="2" type="ORF">GA0070606_3218</name>
</gene>
<reference evidence="3" key="1">
    <citation type="submission" date="2016-06" db="EMBL/GenBank/DDBJ databases">
        <authorList>
            <person name="Varghese N."/>
            <person name="Submissions Spin"/>
        </authorList>
    </citation>
    <scope>NUCLEOTIDE SEQUENCE [LARGE SCALE GENOMIC DNA]</scope>
    <source>
        <strain evidence="3">DSM 43903</strain>
    </source>
</reference>
<feature type="region of interest" description="Disordered" evidence="1">
    <location>
        <begin position="1"/>
        <end position="72"/>
    </location>
</feature>
<dbReference type="EMBL" id="FMHZ01000002">
    <property type="protein sequence ID" value="SCL60106.1"/>
    <property type="molecule type" value="Genomic_DNA"/>
</dbReference>
<dbReference type="AlphaFoldDB" id="A0A1C6V1D6"/>
<keyword evidence="3" id="KW-1185">Reference proteome</keyword>
<evidence type="ECO:0000256" key="1">
    <source>
        <dbReference type="SAM" id="MobiDB-lite"/>
    </source>
</evidence>
<protein>
    <submittedName>
        <fullName evidence="2">Uncharacterized protein</fullName>
    </submittedName>
</protein>
<proteinExistence type="predicted"/>
<evidence type="ECO:0000313" key="3">
    <source>
        <dbReference type="Proteomes" id="UP000199001"/>
    </source>
</evidence>
<sequence length="72" mass="7646">MSRARPGPGPAGAGPGSPPPGRTDGGRRAGAPTDGIGGYARYQPRQVPPSRQDHHRPLLFTHTSMTRFPFEV</sequence>